<sequence length="263" mass="29815">MPSPLMAALKDVGDGIRLAPLWWRLGLDQTASRFQRSVLGPFWMACNLLVIAFALAFVVSALMGVDMMKSYPQVVAGLLAWSLVGTTIAEAQAIFLYNAGLMQSQRLPLSFYVFLHAQKSATNFLFQAIAFWATMLVLQRFSIPHWTLIPALAVMMLIVCFQGFIIAIPSTRFRDVAYMMSYVVQLLFYVTPVFWMTENVSEKHRWVVELNPFTHQVELLRAPLTGHAPDALHWWWTLGTLGVLAVVAITLLAMFRKRVVFWL</sequence>
<dbReference type="KEGG" id="ccs:CCNA_00671"/>
<dbReference type="InterPro" id="IPR013525">
    <property type="entry name" value="ABC2_TM"/>
</dbReference>
<dbReference type="Pfam" id="PF01061">
    <property type="entry name" value="ABC2_membrane"/>
    <property type="match status" value="1"/>
</dbReference>
<organism evidence="11 12">
    <name type="scientific">Caulobacter vibrioides (strain NA1000 / CB15N)</name>
    <name type="common">Caulobacter crescentus</name>
    <dbReference type="NCBI Taxonomy" id="565050"/>
    <lineage>
        <taxon>Bacteria</taxon>
        <taxon>Pseudomonadati</taxon>
        <taxon>Pseudomonadota</taxon>
        <taxon>Alphaproteobacteria</taxon>
        <taxon>Caulobacterales</taxon>
        <taxon>Caulobacteraceae</taxon>
        <taxon>Caulobacter</taxon>
    </lineage>
</organism>
<feature type="transmembrane region" description="Helical" evidence="9">
    <location>
        <begin position="234"/>
        <end position="255"/>
    </location>
</feature>
<feature type="transmembrane region" description="Helical" evidence="9">
    <location>
        <begin position="42"/>
        <end position="63"/>
    </location>
</feature>
<dbReference type="PANTHER" id="PTHR30413:SF10">
    <property type="entry name" value="CAPSULE POLYSACCHARIDE EXPORT INNER-MEMBRANE PROTEIN CTRC"/>
    <property type="match status" value="1"/>
</dbReference>
<feature type="transmembrane region" description="Helical" evidence="9">
    <location>
        <begin position="148"/>
        <end position="169"/>
    </location>
</feature>
<keyword evidence="3" id="KW-0813">Transport</keyword>
<evidence type="ECO:0000256" key="8">
    <source>
        <dbReference type="ARBA" id="ARBA00023136"/>
    </source>
</evidence>
<keyword evidence="4" id="KW-1003">Cell membrane</keyword>
<feature type="transmembrane region" description="Helical" evidence="9">
    <location>
        <begin position="176"/>
        <end position="196"/>
    </location>
</feature>
<dbReference type="SMR" id="A0A0H3C603"/>
<dbReference type="PANTHER" id="PTHR30413">
    <property type="entry name" value="INNER MEMBRANE TRANSPORT PERMEASE"/>
    <property type="match status" value="1"/>
</dbReference>
<protein>
    <submittedName>
        <fullName evidence="11">ABC-type polysaccharide/polyol phosphate export system, permease component</fullName>
    </submittedName>
</protein>
<dbReference type="EMBL" id="CP001340">
    <property type="protein sequence ID" value="ACL94136.1"/>
    <property type="molecule type" value="Genomic_DNA"/>
</dbReference>
<comment type="similarity">
    <text evidence="2">Belongs to the ABC-2 integral membrane protein family.</text>
</comment>
<evidence type="ECO:0000313" key="12">
    <source>
        <dbReference type="Proteomes" id="UP000001364"/>
    </source>
</evidence>
<dbReference type="Proteomes" id="UP000001364">
    <property type="component" value="Chromosome"/>
</dbReference>
<feature type="domain" description="ABC-2 type transporter transmembrane" evidence="10">
    <location>
        <begin position="28"/>
        <end position="222"/>
    </location>
</feature>
<reference evidence="11 12" key="1">
    <citation type="journal article" date="2010" name="J. Bacteriol.">
        <title>The genetic basis of laboratory adaptation in Caulobacter crescentus.</title>
        <authorList>
            <person name="Marks M.E."/>
            <person name="Castro-Rojas C.M."/>
            <person name="Teiling C."/>
            <person name="Du L."/>
            <person name="Kapatral V."/>
            <person name="Walunas T.L."/>
            <person name="Crosson S."/>
        </authorList>
    </citation>
    <scope>NUCLEOTIDE SEQUENCE [LARGE SCALE GENOMIC DNA]</scope>
    <source>
        <strain evidence="12">NA1000 / CB15N</strain>
    </source>
</reference>
<evidence type="ECO:0000256" key="1">
    <source>
        <dbReference type="ARBA" id="ARBA00004651"/>
    </source>
</evidence>
<evidence type="ECO:0000256" key="3">
    <source>
        <dbReference type="ARBA" id="ARBA00022448"/>
    </source>
</evidence>
<keyword evidence="8 9" id="KW-0472">Membrane</keyword>
<evidence type="ECO:0000259" key="10">
    <source>
        <dbReference type="Pfam" id="PF01061"/>
    </source>
</evidence>
<dbReference type="RefSeq" id="WP_010918521.1">
    <property type="nucleotide sequence ID" value="NC_011916.1"/>
</dbReference>
<dbReference type="GO" id="GO:0015920">
    <property type="term" value="P:lipopolysaccharide transport"/>
    <property type="evidence" value="ECO:0007669"/>
    <property type="project" value="TreeGrafter"/>
</dbReference>
<proteinExistence type="inferred from homology"/>
<keyword evidence="6 9" id="KW-1133">Transmembrane helix</keyword>
<accession>A0A0H3C603</accession>
<name>A0A0H3C603_CAUVN</name>
<keyword evidence="7" id="KW-0625">Polysaccharide transport</keyword>
<comment type="subcellular location">
    <subcellularLocation>
        <location evidence="1">Cell membrane</location>
        <topology evidence="1">Multi-pass membrane protein</topology>
    </subcellularLocation>
</comment>
<evidence type="ECO:0000256" key="6">
    <source>
        <dbReference type="ARBA" id="ARBA00022989"/>
    </source>
</evidence>
<dbReference type="GO" id="GO:0015774">
    <property type="term" value="P:polysaccharide transport"/>
    <property type="evidence" value="ECO:0007669"/>
    <property type="project" value="UniProtKB-KW"/>
</dbReference>
<dbReference type="RefSeq" id="YP_002516044.1">
    <property type="nucleotide sequence ID" value="NC_011916.1"/>
</dbReference>
<keyword evidence="12" id="KW-1185">Reference proteome</keyword>
<evidence type="ECO:0000256" key="2">
    <source>
        <dbReference type="ARBA" id="ARBA00007783"/>
    </source>
</evidence>
<dbReference type="GO" id="GO:0140359">
    <property type="term" value="F:ABC-type transporter activity"/>
    <property type="evidence" value="ECO:0007669"/>
    <property type="project" value="InterPro"/>
</dbReference>
<dbReference type="PATRIC" id="fig|565050.3.peg.662"/>
<evidence type="ECO:0000313" key="11">
    <source>
        <dbReference type="EMBL" id="ACL94136.1"/>
    </source>
</evidence>
<gene>
    <name evidence="11" type="ordered locus">CCNA_00671</name>
</gene>
<feature type="transmembrane region" description="Helical" evidence="9">
    <location>
        <begin position="75"/>
        <end position="100"/>
    </location>
</feature>
<evidence type="ECO:0000256" key="4">
    <source>
        <dbReference type="ARBA" id="ARBA00022475"/>
    </source>
</evidence>
<dbReference type="HOGENOM" id="CLU_060703_0_0_5"/>
<dbReference type="AlphaFoldDB" id="A0A0H3C603"/>
<evidence type="ECO:0000256" key="7">
    <source>
        <dbReference type="ARBA" id="ARBA00023047"/>
    </source>
</evidence>
<dbReference type="GO" id="GO:0005886">
    <property type="term" value="C:plasma membrane"/>
    <property type="evidence" value="ECO:0007669"/>
    <property type="project" value="UniProtKB-SubCell"/>
</dbReference>
<dbReference type="OrthoDB" id="9796017at2"/>
<dbReference type="PhylomeDB" id="A0A0H3C603"/>
<dbReference type="GeneID" id="7330478"/>
<evidence type="ECO:0000256" key="9">
    <source>
        <dbReference type="SAM" id="Phobius"/>
    </source>
</evidence>
<keyword evidence="5 9" id="KW-0812">Transmembrane</keyword>
<evidence type="ECO:0000256" key="5">
    <source>
        <dbReference type="ARBA" id="ARBA00022692"/>
    </source>
</evidence>
<keyword evidence="7" id="KW-0762">Sugar transport</keyword>